<evidence type="ECO:0000313" key="1">
    <source>
        <dbReference type="EMBL" id="CAH6719174.1"/>
    </source>
</evidence>
<accession>A0ACA9Y3F8</accession>
<evidence type="ECO:0000313" key="2">
    <source>
        <dbReference type="Proteomes" id="UP001152531"/>
    </source>
</evidence>
<keyword evidence="2" id="KW-1185">Reference proteome</keyword>
<dbReference type="Proteomes" id="UP001152531">
    <property type="component" value="Unassembled WGS sequence"/>
</dbReference>
<gene>
    <name evidence="1" type="ORF">CLIB1444_02S02586</name>
</gene>
<name>A0ACA9Y3F8_9ASCO</name>
<sequence length="452" mass="51935">MSILRSSIIQTPYQWFHYYFLSEKPANVNIADLEFSTDMSKSINKLKHPWKINDIVHYSFLSSVILFVYIIFPASFIIKTFILSVFVSCFLIPLTGQFFIHALPIFCWLALFFTCGKIPHEWKPAISVKFLPAMETILYGDNLSNVLASVTTSILDVFAWLPYGIVHFSSPFIVAILIFIFGPPTSLRSFGFAFGYMNLLGVLTQIVFPAAPPWYKNLYGLQPANYSMSGSPGGLGRIDELLGVDMYTTAFSNSPVIFGAFPSLHSGCAVMDVLFLCWLFPKYKYVWWSYACWLWWSTMYLTHHYFIDLIGGALLAFVVFNYTKYNHLPIMSPNKFCRWSYSEIKLINIEELNPLNFNYNEFIYNDIELHEIPEEPVSFPSSSNSNLPLPNNYPYPYDSRSRQASKIFLNNQILEEEETSSFENSATTSVFDEVEQLTTINSNSSDDYRKKN</sequence>
<comment type="caution">
    <text evidence="1">The sequence shown here is derived from an EMBL/GenBank/DDBJ whole genome shotgun (WGS) entry which is preliminary data.</text>
</comment>
<proteinExistence type="predicted"/>
<organism evidence="1 2">
    <name type="scientific">[Candida] jaroonii</name>
    <dbReference type="NCBI Taxonomy" id="467808"/>
    <lineage>
        <taxon>Eukaryota</taxon>
        <taxon>Fungi</taxon>
        <taxon>Dikarya</taxon>
        <taxon>Ascomycota</taxon>
        <taxon>Saccharomycotina</taxon>
        <taxon>Pichiomycetes</taxon>
        <taxon>Debaryomycetaceae</taxon>
        <taxon>Yamadazyma</taxon>
    </lineage>
</organism>
<dbReference type="EMBL" id="CALSDN010000002">
    <property type="protein sequence ID" value="CAH6719174.1"/>
    <property type="molecule type" value="Genomic_DNA"/>
</dbReference>
<protein>
    <submittedName>
        <fullName evidence="1">Inositol phosphorylceramide synthase</fullName>
    </submittedName>
</protein>
<reference evidence="1" key="1">
    <citation type="submission" date="2022-06" db="EMBL/GenBank/DDBJ databases">
        <authorList>
            <person name="Legras J.-L."/>
            <person name="Devillers H."/>
            <person name="Grondin C."/>
        </authorList>
    </citation>
    <scope>NUCLEOTIDE SEQUENCE</scope>
    <source>
        <strain evidence="1">CLIB 1444</strain>
    </source>
</reference>